<comment type="caution">
    <text evidence="6">The sequence shown here is derived from an EMBL/GenBank/DDBJ whole genome shotgun (WGS) entry which is preliminary data.</text>
</comment>
<evidence type="ECO:0000313" key="7">
    <source>
        <dbReference type="EMBL" id="KAJ6247215.1"/>
    </source>
</evidence>
<evidence type="ECO:0000256" key="5">
    <source>
        <dbReference type="SAM" id="MobiDB-lite"/>
    </source>
</evidence>
<feature type="compositionally biased region" description="Basic residues" evidence="5">
    <location>
        <begin position="218"/>
        <end position="242"/>
    </location>
</feature>
<keyword evidence="3" id="KW-0175">Coiled coil</keyword>
<dbReference type="GO" id="GO:0005730">
    <property type="term" value="C:nucleolus"/>
    <property type="evidence" value="ECO:0007669"/>
    <property type="project" value="UniProtKB-SubCell"/>
</dbReference>
<reference evidence="7" key="1">
    <citation type="submission" date="2022-08" db="EMBL/GenBank/DDBJ databases">
        <title>Novel sulfate-reducing endosymbionts in the free-living metamonad Anaeramoeba.</title>
        <authorList>
            <person name="Jerlstrom-Hultqvist J."/>
            <person name="Cepicka I."/>
            <person name="Gallot-Lavallee L."/>
            <person name="Salas-Leiva D."/>
            <person name="Curtis B.A."/>
            <person name="Zahonova K."/>
            <person name="Pipaliya S."/>
            <person name="Dacks J."/>
            <person name="Roger A.J."/>
        </authorList>
    </citation>
    <scope>NUCLEOTIDE SEQUENCE</scope>
    <source>
        <strain evidence="7">Schooner1</strain>
    </source>
</reference>
<feature type="compositionally biased region" description="Basic and acidic residues" evidence="5">
    <location>
        <begin position="159"/>
        <end position="202"/>
    </location>
</feature>
<name>A0AAV7YIY4_9EUKA</name>
<dbReference type="AlphaFoldDB" id="A0AAV7YIY4"/>
<sequence length="242" mass="29095">MNFQGEFTDLQNALIINPLVQTSSSKPKLNLQRLKSRKRKHVVTFDPQSRKDFITGFHKRKVERRKKAQVETKKRIRQIKSDRRKQRLDELEKQGIPIVETVINLKGSVTEGFEKIDETLTYVGNGMKSTVSVRNFKEEEEIDQLVKEKQQKNINKDIEKKKEKEEEIKNRKKKEKEIKKKNKQEGEEEDKKKCPNKCETEKKKKKYKKYKMQYSRNQAKKKRRKKKYFLKSNKQHLSKKKK</sequence>
<evidence type="ECO:0000313" key="6">
    <source>
        <dbReference type="EMBL" id="KAJ3428841.1"/>
    </source>
</evidence>
<evidence type="ECO:0000313" key="9">
    <source>
        <dbReference type="Proteomes" id="UP001150062"/>
    </source>
</evidence>
<protein>
    <submittedName>
        <fullName evidence="6">Nucleolar protein</fullName>
    </submittedName>
</protein>
<evidence type="ECO:0000256" key="2">
    <source>
        <dbReference type="ARBA" id="ARBA00007175"/>
    </source>
</evidence>
<dbReference type="Pfam" id="PF09805">
    <property type="entry name" value="Nop25"/>
    <property type="match status" value="1"/>
</dbReference>
<dbReference type="GO" id="GO:0019843">
    <property type="term" value="F:rRNA binding"/>
    <property type="evidence" value="ECO:0007669"/>
    <property type="project" value="TreeGrafter"/>
</dbReference>
<evidence type="ECO:0000313" key="8">
    <source>
        <dbReference type="Proteomes" id="UP001146793"/>
    </source>
</evidence>
<comment type="subcellular location">
    <subcellularLocation>
        <location evidence="1">Nucleus</location>
        <location evidence="1">Nucleolus</location>
    </subcellularLocation>
</comment>
<evidence type="ECO:0000256" key="1">
    <source>
        <dbReference type="ARBA" id="ARBA00004604"/>
    </source>
</evidence>
<organism evidence="6 8">
    <name type="scientific">Anaeramoeba flamelloides</name>
    <dbReference type="NCBI Taxonomy" id="1746091"/>
    <lineage>
        <taxon>Eukaryota</taxon>
        <taxon>Metamonada</taxon>
        <taxon>Anaeramoebidae</taxon>
        <taxon>Anaeramoeba</taxon>
    </lineage>
</organism>
<dbReference type="PANTHER" id="PTHR14577">
    <property type="entry name" value="NUCLEOLAR PROTEIN 12"/>
    <property type="match status" value="1"/>
</dbReference>
<feature type="region of interest" description="Disordered" evidence="5">
    <location>
        <begin position="159"/>
        <end position="242"/>
    </location>
</feature>
<evidence type="ECO:0000256" key="4">
    <source>
        <dbReference type="ARBA" id="ARBA00023242"/>
    </source>
</evidence>
<reference evidence="6" key="2">
    <citation type="submission" date="2022-08" db="EMBL/GenBank/DDBJ databases">
        <title>Novel sulphate-reducing endosymbionts in the free-living metamonad Anaeramoeba.</title>
        <authorList>
            <person name="Jerlstrom-Hultqvist J."/>
            <person name="Cepicka I."/>
            <person name="Gallot-Lavallee L."/>
            <person name="Salas-Leiva D."/>
            <person name="Curtis B.A."/>
            <person name="Zahonova K."/>
            <person name="Pipaliya S."/>
            <person name="Dacks J."/>
            <person name="Roger A.J."/>
        </authorList>
    </citation>
    <scope>NUCLEOTIDE SEQUENCE</scope>
    <source>
        <strain evidence="6">Busselton2</strain>
    </source>
</reference>
<dbReference type="Proteomes" id="UP001146793">
    <property type="component" value="Unassembled WGS sequence"/>
</dbReference>
<dbReference type="Proteomes" id="UP001150062">
    <property type="component" value="Unassembled WGS sequence"/>
</dbReference>
<dbReference type="EMBL" id="JAOAOG010000127">
    <property type="protein sequence ID" value="KAJ6247215.1"/>
    <property type="molecule type" value="Genomic_DNA"/>
</dbReference>
<evidence type="ECO:0000256" key="3">
    <source>
        <dbReference type="ARBA" id="ARBA00023054"/>
    </source>
</evidence>
<dbReference type="EMBL" id="JANTQA010000057">
    <property type="protein sequence ID" value="KAJ3428841.1"/>
    <property type="molecule type" value="Genomic_DNA"/>
</dbReference>
<keyword evidence="4" id="KW-0539">Nucleus</keyword>
<comment type="similarity">
    <text evidence="2">Belongs to the RRP17 family.</text>
</comment>
<accession>A0AAV7YIY4</accession>
<keyword evidence="9" id="KW-1185">Reference proteome</keyword>
<gene>
    <name evidence="6" type="ORF">M0812_24176</name>
    <name evidence="7" type="ORF">M0813_18742</name>
</gene>
<dbReference type="InterPro" id="IPR019186">
    <property type="entry name" value="Nucleolar_protein_12"/>
</dbReference>
<dbReference type="PANTHER" id="PTHR14577:SF0">
    <property type="entry name" value="NUCLEOLAR PROTEIN 12"/>
    <property type="match status" value="1"/>
</dbReference>
<proteinExistence type="inferred from homology"/>